<evidence type="ECO:0000259" key="5">
    <source>
        <dbReference type="PROSITE" id="PS01124"/>
    </source>
</evidence>
<reference evidence="6 7" key="1">
    <citation type="submission" date="2019-07" db="EMBL/GenBank/DDBJ databases">
        <title>Luteimonas sp. YD-1 nov., isolated from acidic soil.</title>
        <authorList>
            <person name="Zhou J."/>
        </authorList>
    </citation>
    <scope>NUCLEOTIDE SEQUENCE [LARGE SCALE GENOMIC DNA]</scope>
    <source>
        <strain evidence="6 7">YD-1</strain>
    </source>
</reference>
<dbReference type="InterPro" id="IPR035418">
    <property type="entry name" value="AraC-bd_2"/>
</dbReference>
<keyword evidence="7" id="KW-1185">Reference proteome</keyword>
<dbReference type="Proteomes" id="UP000315949">
    <property type="component" value="Unassembled WGS sequence"/>
</dbReference>
<dbReference type="InterPro" id="IPR020449">
    <property type="entry name" value="Tscrpt_reg_AraC-type_HTH"/>
</dbReference>
<dbReference type="EMBL" id="VOHE01000004">
    <property type="protein sequence ID" value="TWT18945.1"/>
    <property type="molecule type" value="Genomic_DNA"/>
</dbReference>
<evidence type="ECO:0000256" key="4">
    <source>
        <dbReference type="SAM" id="MobiDB-lite"/>
    </source>
</evidence>
<dbReference type="PRINTS" id="PR00032">
    <property type="entry name" value="HTHARAC"/>
</dbReference>
<dbReference type="PROSITE" id="PS01124">
    <property type="entry name" value="HTH_ARAC_FAMILY_2"/>
    <property type="match status" value="1"/>
</dbReference>
<protein>
    <submittedName>
        <fullName evidence="6">Helix-turn-helix domain-containing protein</fullName>
    </submittedName>
</protein>
<dbReference type="InterPro" id="IPR050204">
    <property type="entry name" value="AraC_XylS_family_regulators"/>
</dbReference>
<dbReference type="GO" id="GO:0043565">
    <property type="term" value="F:sequence-specific DNA binding"/>
    <property type="evidence" value="ECO:0007669"/>
    <property type="project" value="InterPro"/>
</dbReference>
<dbReference type="PANTHER" id="PTHR46796:SF6">
    <property type="entry name" value="ARAC SUBFAMILY"/>
    <property type="match status" value="1"/>
</dbReference>
<feature type="region of interest" description="Disordered" evidence="4">
    <location>
        <begin position="1"/>
        <end position="62"/>
    </location>
</feature>
<dbReference type="Gene3D" id="1.10.10.60">
    <property type="entry name" value="Homeodomain-like"/>
    <property type="match status" value="1"/>
</dbReference>
<dbReference type="AlphaFoldDB" id="A0A5C5U094"/>
<dbReference type="Pfam" id="PF14525">
    <property type="entry name" value="AraC_binding_2"/>
    <property type="match status" value="1"/>
</dbReference>
<keyword evidence="2" id="KW-0238">DNA-binding</keyword>
<dbReference type="PANTHER" id="PTHR46796">
    <property type="entry name" value="HTH-TYPE TRANSCRIPTIONAL ACTIVATOR RHAS-RELATED"/>
    <property type="match status" value="1"/>
</dbReference>
<organism evidence="6 7">
    <name type="scientific">Luteimonas wenzhouensis</name>
    <dbReference type="NCBI Taxonomy" id="2599615"/>
    <lineage>
        <taxon>Bacteria</taxon>
        <taxon>Pseudomonadati</taxon>
        <taxon>Pseudomonadota</taxon>
        <taxon>Gammaproteobacteria</taxon>
        <taxon>Lysobacterales</taxon>
        <taxon>Lysobacteraceae</taxon>
        <taxon>Luteimonas</taxon>
    </lineage>
</organism>
<dbReference type="InterPro" id="IPR018060">
    <property type="entry name" value="HTH_AraC"/>
</dbReference>
<evidence type="ECO:0000256" key="1">
    <source>
        <dbReference type="ARBA" id="ARBA00023015"/>
    </source>
</evidence>
<dbReference type="SMART" id="SM00342">
    <property type="entry name" value="HTH_ARAC"/>
    <property type="match status" value="1"/>
</dbReference>
<name>A0A5C5U094_9GAMM</name>
<feature type="domain" description="HTH araC/xylS-type" evidence="5">
    <location>
        <begin position="275"/>
        <end position="376"/>
    </location>
</feature>
<dbReference type="SUPFAM" id="SSF46689">
    <property type="entry name" value="Homeodomain-like"/>
    <property type="match status" value="1"/>
</dbReference>
<sequence>MSGSDPGRRRPRRASLRVPGSRPRIRAGATARPPSPPAPQRGSACPGAAEAGLFATGPGTREETSMRFSTADLPEHERIPAWRDYWGRRVFGADAVPMTEAPFAADVDVRTLPGVRVLTTLTSPLRVVRTAASAADGSDYIGLVTCTGSIAASQAGHQVALDPGEATVLTTGDASILESRGTARFRCLLVDRALLPATCRLDPGARLRLSPRNPLLRLLVSYVDILLDDGAGEGPGDDARSEVLAGHVRDLMGLLLDRHGDPRAYARSTSAAHMARIKRFIAANACTPSLSIQDASRQLGLSVRYIQRLFAADDATFSSHLLGQRLEAARRALADPRNAGRKISDIALAVGFSDISYFNRCFRHRFGHTPGEARHR</sequence>
<keyword evidence="3" id="KW-0804">Transcription</keyword>
<evidence type="ECO:0000256" key="2">
    <source>
        <dbReference type="ARBA" id="ARBA00023125"/>
    </source>
</evidence>
<comment type="caution">
    <text evidence="6">The sequence shown here is derived from an EMBL/GenBank/DDBJ whole genome shotgun (WGS) entry which is preliminary data.</text>
</comment>
<proteinExistence type="predicted"/>
<dbReference type="Pfam" id="PF12833">
    <property type="entry name" value="HTH_18"/>
    <property type="match status" value="1"/>
</dbReference>
<evidence type="ECO:0000313" key="6">
    <source>
        <dbReference type="EMBL" id="TWT18945.1"/>
    </source>
</evidence>
<dbReference type="GO" id="GO:0003700">
    <property type="term" value="F:DNA-binding transcription factor activity"/>
    <property type="evidence" value="ECO:0007669"/>
    <property type="project" value="InterPro"/>
</dbReference>
<evidence type="ECO:0000256" key="3">
    <source>
        <dbReference type="ARBA" id="ARBA00023163"/>
    </source>
</evidence>
<dbReference type="InterPro" id="IPR009057">
    <property type="entry name" value="Homeodomain-like_sf"/>
</dbReference>
<dbReference type="OrthoDB" id="9803764at2"/>
<accession>A0A5C5U094</accession>
<keyword evidence="1" id="KW-0805">Transcription regulation</keyword>
<evidence type="ECO:0000313" key="7">
    <source>
        <dbReference type="Proteomes" id="UP000315949"/>
    </source>
</evidence>
<dbReference type="InterPro" id="IPR018062">
    <property type="entry name" value="HTH_AraC-typ_CS"/>
</dbReference>
<gene>
    <name evidence="6" type="ORF">FQY79_09970</name>
</gene>
<dbReference type="PROSITE" id="PS00041">
    <property type="entry name" value="HTH_ARAC_FAMILY_1"/>
    <property type="match status" value="1"/>
</dbReference>